<protein>
    <submittedName>
        <fullName evidence="2">Uncharacterized protein</fullName>
    </submittedName>
</protein>
<organism evidence="2 3">
    <name type="scientific">Rhizobium esperanzae</name>
    <dbReference type="NCBI Taxonomy" id="1967781"/>
    <lineage>
        <taxon>Bacteria</taxon>
        <taxon>Pseudomonadati</taxon>
        <taxon>Pseudomonadota</taxon>
        <taxon>Alphaproteobacteria</taxon>
        <taxon>Hyphomicrobiales</taxon>
        <taxon>Rhizobiaceae</taxon>
        <taxon>Rhizobium/Agrobacterium group</taxon>
        <taxon>Rhizobium</taxon>
    </lineage>
</organism>
<evidence type="ECO:0000256" key="1">
    <source>
        <dbReference type="SAM" id="MobiDB-lite"/>
    </source>
</evidence>
<evidence type="ECO:0000313" key="3">
    <source>
        <dbReference type="Proteomes" id="UP000197269"/>
    </source>
</evidence>
<feature type="region of interest" description="Disordered" evidence="1">
    <location>
        <begin position="65"/>
        <end position="86"/>
    </location>
</feature>
<gene>
    <name evidence="2" type="ORF">B5E41_12180</name>
</gene>
<name>A0A246DVZ6_9HYPH</name>
<accession>A0A246DVZ6</accession>
<evidence type="ECO:0000313" key="2">
    <source>
        <dbReference type="EMBL" id="OWO94516.1"/>
    </source>
</evidence>
<dbReference type="RefSeq" id="WP_088393908.1">
    <property type="nucleotide sequence ID" value="NZ_MXPU01000007.1"/>
</dbReference>
<dbReference type="Proteomes" id="UP000197269">
    <property type="component" value="Unassembled WGS sequence"/>
</dbReference>
<dbReference type="EMBL" id="MXPU01000007">
    <property type="protein sequence ID" value="OWO94516.1"/>
    <property type="molecule type" value="Genomic_DNA"/>
</dbReference>
<sequence length="95" mass="10362">MNIAPTPAFSAALYAACARYGGWHCEPRSGVIRRTEPDAPSPTELIAMFRDEFPRDYELTVAGLPETWPGDPSDPEPLGFCAPTPQSLIPVMRGE</sequence>
<comment type="caution">
    <text evidence="2">The sequence shown here is derived from an EMBL/GenBank/DDBJ whole genome shotgun (WGS) entry which is preliminary data.</text>
</comment>
<proteinExistence type="predicted"/>
<dbReference type="AlphaFoldDB" id="A0A246DVZ6"/>
<reference evidence="2 3" key="1">
    <citation type="submission" date="2017-03" db="EMBL/GenBank/DDBJ databases">
        <title>Genome of strain Rhizobium sp. CNPSo 668.</title>
        <authorList>
            <person name="Ribeiro R."/>
        </authorList>
    </citation>
    <scope>NUCLEOTIDE SEQUENCE [LARGE SCALE GENOMIC DNA]</scope>
    <source>
        <strain evidence="2 3">CNPSo 668</strain>
    </source>
</reference>